<proteinExistence type="predicted"/>
<reference evidence="1" key="2">
    <citation type="submission" date="2020-09" db="EMBL/GenBank/DDBJ databases">
        <authorList>
            <person name="Sun Q."/>
            <person name="Ohkuma M."/>
        </authorList>
    </citation>
    <scope>NUCLEOTIDE SEQUENCE</scope>
    <source>
        <strain evidence="1">JCM 4646</strain>
    </source>
</reference>
<evidence type="ECO:0000313" key="1">
    <source>
        <dbReference type="EMBL" id="GHH77561.1"/>
    </source>
</evidence>
<dbReference type="Pfam" id="PF11720">
    <property type="entry name" value="Inhibitor_I78"/>
    <property type="match status" value="1"/>
</dbReference>
<dbReference type="GeneID" id="95355497"/>
<reference evidence="1" key="1">
    <citation type="journal article" date="2014" name="Int. J. Syst. Evol. Microbiol.">
        <title>Complete genome sequence of Corynebacterium casei LMG S-19264T (=DSM 44701T), isolated from a smear-ripened cheese.</title>
        <authorList>
            <consortium name="US DOE Joint Genome Institute (JGI-PGF)"/>
            <person name="Walter F."/>
            <person name="Albersmeier A."/>
            <person name="Kalinowski J."/>
            <person name="Ruckert C."/>
        </authorList>
    </citation>
    <scope>NUCLEOTIDE SEQUENCE</scope>
    <source>
        <strain evidence="1">JCM 4646</strain>
    </source>
</reference>
<keyword evidence="2" id="KW-1185">Reference proteome</keyword>
<gene>
    <name evidence="1" type="ORF">GCM10018781_51300</name>
</gene>
<dbReference type="AlphaFoldDB" id="A0A919KZN1"/>
<dbReference type="InterPro" id="IPR021719">
    <property type="entry name" value="Prot_inh_I78"/>
</dbReference>
<evidence type="ECO:0000313" key="2">
    <source>
        <dbReference type="Proteomes" id="UP000617734"/>
    </source>
</evidence>
<organism evidence="1 2">
    <name type="scientific">Kitasatospora indigofera</name>
    <dbReference type="NCBI Taxonomy" id="67307"/>
    <lineage>
        <taxon>Bacteria</taxon>
        <taxon>Bacillati</taxon>
        <taxon>Actinomycetota</taxon>
        <taxon>Actinomycetes</taxon>
        <taxon>Kitasatosporales</taxon>
        <taxon>Streptomycetaceae</taxon>
        <taxon>Kitasatospora</taxon>
    </lineage>
</organism>
<comment type="caution">
    <text evidence="1">The sequence shown here is derived from an EMBL/GenBank/DDBJ whole genome shotgun (WGS) entry which is preliminary data.</text>
</comment>
<dbReference type="Proteomes" id="UP000617734">
    <property type="component" value="Unassembled WGS sequence"/>
</dbReference>
<evidence type="ECO:0008006" key="3">
    <source>
        <dbReference type="Google" id="ProtNLM"/>
    </source>
</evidence>
<protein>
    <recommendedName>
        <fullName evidence="3">Proteinase inhibitor I78</fullName>
    </recommendedName>
</protein>
<dbReference type="Gene3D" id="3.30.10.10">
    <property type="entry name" value="Trypsin Inhibitor V, subunit A"/>
    <property type="match status" value="1"/>
</dbReference>
<dbReference type="RefSeq" id="WP_190213257.1">
    <property type="nucleotide sequence ID" value="NZ_BNBO01000033.1"/>
</dbReference>
<name>A0A919KZN1_9ACTN</name>
<sequence>MTEEHTRDFAGLSTEAAEELARERGWASVRLLKPGAMTTMEYREGRLNLVVRDGVVERGWEG</sequence>
<accession>A0A919KZN1</accession>
<dbReference type="EMBL" id="BNBO01000033">
    <property type="protein sequence ID" value="GHH77561.1"/>
    <property type="molecule type" value="Genomic_DNA"/>
</dbReference>